<comment type="caution">
    <text evidence="1">The sequence shown here is derived from an EMBL/GenBank/DDBJ whole genome shotgun (WGS) entry which is preliminary data.</text>
</comment>
<gene>
    <name evidence="1" type="ORF">OD816_000613</name>
</gene>
<dbReference type="EMBL" id="JAPHEG010000002">
    <property type="protein sequence ID" value="MDF2953368.1"/>
    <property type="molecule type" value="Genomic_DNA"/>
</dbReference>
<name>A0AAE3TFQ6_9BACT</name>
<organism evidence="1 2">
    <name type="scientific">Candidatus Thermodesulfobacterium syntrophicum</name>
    <dbReference type="NCBI Taxonomy" id="3060442"/>
    <lineage>
        <taxon>Bacteria</taxon>
        <taxon>Pseudomonadati</taxon>
        <taxon>Thermodesulfobacteriota</taxon>
        <taxon>Thermodesulfobacteria</taxon>
        <taxon>Thermodesulfobacteriales</taxon>
        <taxon>Thermodesulfobacteriaceae</taxon>
        <taxon>Thermodesulfobacterium</taxon>
    </lineage>
</organism>
<proteinExistence type="predicted"/>
<dbReference type="AlphaFoldDB" id="A0AAE3TFQ6"/>
<dbReference type="Proteomes" id="UP001144110">
    <property type="component" value="Unassembled WGS sequence"/>
</dbReference>
<reference evidence="1" key="1">
    <citation type="submission" date="2022-11" db="EMBL/GenBank/DDBJ databases">
        <title>Candidatus Alkanophaga archaea from heated hydrothermal vent sediment oxidize petroleum alkanes.</title>
        <authorList>
            <person name="Zehnle H."/>
            <person name="Laso-Perez R."/>
            <person name="Lipp J."/>
            <person name="Teske A."/>
            <person name="Wegener G."/>
        </authorList>
    </citation>
    <scope>NUCLEOTIDE SEQUENCE</scope>
    <source>
        <strain evidence="1">MCA70</strain>
    </source>
</reference>
<accession>A0AAE3TFQ6</accession>
<protein>
    <submittedName>
        <fullName evidence="1">Uncharacterized protein</fullName>
    </submittedName>
</protein>
<evidence type="ECO:0000313" key="2">
    <source>
        <dbReference type="Proteomes" id="UP001144110"/>
    </source>
</evidence>
<sequence length="38" mass="4512">MKKPNPKLIYLDVCALCRPFDDQSYLRIRMETEAINLI</sequence>
<evidence type="ECO:0000313" key="1">
    <source>
        <dbReference type="EMBL" id="MDF2953368.1"/>
    </source>
</evidence>